<dbReference type="SUPFAM" id="SSF55469">
    <property type="entry name" value="FMN-dependent nitroreductase-like"/>
    <property type="match status" value="1"/>
</dbReference>
<name>A0A7X4HBY6_9BURK</name>
<evidence type="ECO:0000256" key="3">
    <source>
        <dbReference type="ARBA" id="ARBA00022857"/>
    </source>
</evidence>
<evidence type="ECO:0000313" key="8">
    <source>
        <dbReference type="Proteomes" id="UP000450676"/>
    </source>
</evidence>
<dbReference type="EC" id="1.-.-.-" evidence="5"/>
<evidence type="ECO:0000313" key="7">
    <source>
        <dbReference type="EMBL" id="MYN08436.1"/>
    </source>
</evidence>
<sequence length="193" mass="21134">MLNQDALDTLFHQARSHQGWQPRDISDELLRQLYDTLKWAPTAFNGSPARFVFVKSAEQRARLAACASPGNGPKIEVAPVTVIVAMDTAFYEKFPLLSPHVDGQAFFTGKTAMIDTFAMRNSSLQGGYLILAARALGLDCGPMSGFDEGKVNEAFFAGTTLKANFLCSLGYGVPEKLRPRAQRLPFEDACKIV</sequence>
<evidence type="ECO:0000256" key="5">
    <source>
        <dbReference type="HAMAP-Rule" id="MF_01204"/>
    </source>
</evidence>
<dbReference type="InterPro" id="IPR029479">
    <property type="entry name" value="Nitroreductase"/>
</dbReference>
<comment type="similarity">
    <text evidence="5">Belongs to the nitroreductase family. HadB/RutE subfamily.</text>
</comment>
<evidence type="ECO:0000256" key="2">
    <source>
        <dbReference type="ARBA" id="ARBA00022643"/>
    </source>
</evidence>
<dbReference type="RefSeq" id="WP_161072764.1">
    <property type="nucleotide sequence ID" value="NZ_WWCU01000014.1"/>
</dbReference>
<organism evidence="7 8">
    <name type="scientific">Pseudoduganella aquatica</name>
    <dbReference type="NCBI Taxonomy" id="2660641"/>
    <lineage>
        <taxon>Bacteria</taxon>
        <taxon>Pseudomonadati</taxon>
        <taxon>Pseudomonadota</taxon>
        <taxon>Betaproteobacteria</taxon>
        <taxon>Burkholderiales</taxon>
        <taxon>Oxalobacteraceae</taxon>
        <taxon>Telluria group</taxon>
        <taxon>Pseudoduganella</taxon>
    </lineage>
</organism>
<reference evidence="7 8" key="1">
    <citation type="submission" date="2019-12" db="EMBL/GenBank/DDBJ databases">
        <title>Novel species isolated from a subtropical stream in China.</title>
        <authorList>
            <person name="Lu H."/>
        </authorList>
    </citation>
    <scope>NUCLEOTIDE SEQUENCE [LARGE SCALE GENOMIC DNA]</scope>
    <source>
        <strain evidence="7 8">FT127W</strain>
    </source>
</reference>
<keyword evidence="4 5" id="KW-0560">Oxidoreductase</keyword>
<dbReference type="GO" id="GO:0016491">
    <property type="term" value="F:oxidoreductase activity"/>
    <property type="evidence" value="ECO:0007669"/>
    <property type="project" value="UniProtKB-UniRule"/>
</dbReference>
<evidence type="ECO:0000256" key="1">
    <source>
        <dbReference type="ARBA" id="ARBA00022630"/>
    </source>
</evidence>
<dbReference type="NCBIfam" id="NF003768">
    <property type="entry name" value="PRK05365.1"/>
    <property type="match status" value="1"/>
</dbReference>
<keyword evidence="8" id="KW-1185">Reference proteome</keyword>
<protein>
    <recommendedName>
        <fullName evidence="5">Putative NADH dehydrogenase/NAD(P)H nitroreductase GTP77_13935</fullName>
        <ecNumber evidence="5">1.-.-.-</ecNumber>
    </recommendedName>
</protein>
<dbReference type="Pfam" id="PF00881">
    <property type="entry name" value="Nitroreductase"/>
    <property type="match status" value="1"/>
</dbReference>
<evidence type="ECO:0000259" key="6">
    <source>
        <dbReference type="Pfam" id="PF00881"/>
    </source>
</evidence>
<evidence type="ECO:0000256" key="4">
    <source>
        <dbReference type="ARBA" id="ARBA00023002"/>
    </source>
</evidence>
<comment type="cofactor">
    <cofactor evidence="5">
        <name>FMN</name>
        <dbReference type="ChEBI" id="CHEBI:58210"/>
    </cofactor>
</comment>
<dbReference type="InterPro" id="IPR000415">
    <property type="entry name" value="Nitroreductase-like"/>
</dbReference>
<dbReference type="Proteomes" id="UP000450676">
    <property type="component" value="Unassembled WGS sequence"/>
</dbReference>
<gene>
    <name evidence="7" type="ORF">GTP77_13935</name>
</gene>
<keyword evidence="2 5" id="KW-0288">FMN</keyword>
<keyword evidence="5" id="KW-0520">NAD</keyword>
<keyword evidence="3 5" id="KW-0521">NADP</keyword>
<dbReference type="InterPro" id="IPR050461">
    <property type="entry name" value="Nitroreductase_HadB/RutE"/>
</dbReference>
<dbReference type="AlphaFoldDB" id="A0A7X4HBY6"/>
<feature type="domain" description="Nitroreductase" evidence="6">
    <location>
        <begin position="15"/>
        <end position="155"/>
    </location>
</feature>
<dbReference type="InterPro" id="IPR023936">
    <property type="entry name" value="RutE-like"/>
</dbReference>
<proteinExistence type="inferred from homology"/>
<dbReference type="HAMAP" id="MF_01204">
    <property type="entry name" value="Oxidoreductase_RutE_HadB"/>
    <property type="match status" value="1"/>
</dbReference>
<comment type="caution">
    <text evidence="7">The sequence shown here is derived from an EMBL/GenBank/DDBJ whole genome shotgun (WGS) entry which is preliminary data.</text>
</comment>
<keyword evidence="1 5" id="KW-0285">Flavoprotein</keyword>
<dbReference type="CDD" id="cd02148">
    <property type="entry name" value="RutE-like"/>
    <property type="match status" value="1"/>
</dbReference>
<dbReference type="Gene3D" id="3.40.109.10">
    <property type="entry name" value="NADH Oxidase"/>
    <property type="match status" value="1"/>
</dbReference>
<dbReference type="EMBL" id="WWCU01000014">
    <property type="protein sequence ID" value="MYN08436.1"/>
    <property type="molecule type" value="Genomic_DNA"/>
</dbReference>
<accession>A0A7X4HBY6</accession>
<dbReference type="PANTHER" id="PTHR43543">
    <property type="entry name" value="MALONIC SEMIALDEHYDE REDUCTASE RUTE-RELATED"/>
    <property type="match status" value="1"/>
</dbReference>
<dbReference type="PANTHER" id="PTHR43543:SF1">
    <property type="entry name" value="MALONIC SEMIALDEHYDE REDUCTASE RUTE-RELATED"/>
    <property type="match status" value="1"/>
</dbReference>